<gene>
    <name evidence="2" type="ORF">D9758_006637</name>
</gene>
<dbReference type="PANTHER" id="PTHR10622">
    <property type="entry name" value="HET DOMAIN-CONTAINING PROTEIN"/>
    <property type="match status" value="1"/>
</dbReference>
<dbReference type="Pfam" id="PF06985">
    <property type="entry name" value="HET"/>
    <property type="match status" value="1"/>
</dbReference>
<feature type="domain" description="Heterokaryon incompatibility" evidence="1">
    <location>
        <begin position="21"/>
        <end position="126"/>
    </location>
</feature>
<dbReference type="Proteomes" id="UP000559256">
    <property type="component" value="Unassembled WGS sequence"/>
</dbReference>
<dbReference type="OrthoDB" id="5303367at2759"/>
<evidence type="ECO:0000313" key="2">
    <source>
        <dbReference type="EMBL" id="KAF5366033.1"/>
    </source>
</evidence>
<sequence length="717" mass="81383">MRLLNTKTLEIKEFYTGIPPYAILSHTWEKDEVTFRDMQNVWAASSKQSDQRSSQDNLLIEAVRGKAGYKKVWKACEHARKYNFEWIWVDSCCINKESSAELSEAINSMYQYYEDSQVCYVYLCDVSSSPYPRDPASGFRSSKWFKRGWTLQELITPSFVVFLDLEWNRIGTRWDLQDVVSAITSIPVRVFTHGDVEEYSVAQRMSWAAFRQTTRPEDLAYCLMGIFGVSMPPIYGEGAAKAFLRLQQEIIKISDDRSIFAWIAPEGEVGPRGLLARSPLEFRASGEVGKSESGRTGHESSYSFGNNGLRITLPVGPASSEPDLFLASLLCRSDKSTDPVHYFSVYLRKTAGQEYVRSLPHEVKLVAVSLLPDVQELVVREPPVARQRKDREFEVIYAAIPPFLRCTPNIQHQVTPDNKLQIRLRPLNSSPPFIVLNYQSQTFRESFSVVFDPLMHSQTLTEGQINNPGDVSRLHLYHASPYRLDTMITALKSGGLVSVTFQMTSNPLERVLEVNYFPRNPSNVYLTKLLDDIPNHGIMAPLKLKWVETPILGAAPVRDPEEWTLRDVYPPDFFSKEGGGQRLISIPNSGNFRVITYTLANPGTNLSLSDTIYLTFGFSNSSEPWMDIGFFDASWENGEKIWKSYFSPGHRSTPEFEQRKPSFQILMKGGRISRNSNQLYDVGLRRKITAAVLGSRNTLPLGYFVIVLEVGIEMSML</sequence>
<evidence type="ECO:0000259" key="1">
    <source>
        <dbReference type="Pfam" id="PF06985"/>
    </source>
</evidence>
<protein>
    <recommendedName>
        <fullName evidence="1">Heterokaryon incompatibility domain-containing protein</fullName>
    </recommendedName>
</protein>
<comment type="caution">
    <text evidence="2">The sequence shown here is derived from an EMBL/GenBank/DDBJ whole genome shotgun (WGS) entry which is preliminary data.</text>
</comment>
<evidence type="ECO:0000313" key="3">
    <source>
        <dbReference type="Proteomes" id="UP000559256"/>
    </source>
</evidence>
<accession>A0A8H5GJF4</accession>
<dbReference type="EMBL" id="JAACJM010000025">
    <property type="protein sequence ID" value="KAF5366033.1"/>
    <property type="molecule type" value="Genomic_DNA"/>
</dbReference>
<reference evidence="2 3" key="1">
    <citation type="journal article" date="2020" name="ISME J.">
        <title>Uncovering the hidden diversity of litter-decomposition mechanisms in mushroom-forming fungi.</title>
        <authorList>
            <person name="Floudas D."/>
            <person name="Bentzer J."/>
            <person name="Ahren D."/>
            <person name="Johansson T."/>
            <person name="Persson P."/>
            <person name="Tunlid A."/>
        </authorList>
    </citation>
    <scope>NUCLEOTIDE SEQUENCE [LARGE SCALE GENOMIC DNA]</scope>
    <source>
        <strain evidence="2 3">CBS 291.85</strain>
    </source>
</reference>
<name>A0A8H5GJF4_9AGAR</name>
<keyword evidence="3" id="KW-1185">Reference proteome</keyword>
<organism evidence="2 3">
    <name type="scientific">Tetrapyrgos nigripes</name>
    <dbReference type="NCBI Taxonomy" id="182062"/>
    <lineage>
        <taxon>Eukaryota</taxon>
        <taxon>Fungi</taxon>
        <taxon>Dikarya</taxon>
        <taxon>Basidiomycota</taxon>
        <taxon>Agaricomycotina</taxon>
        <taxon>Agaricomycetes</taxon>
        <taxon>Agaricomycetidae</taxon>
        <taxon>Agaricales</taxon>
        <taxon>Marasmiineae</taxon>
        <taxon>Marasmiaceae</taxon>
        <taxon>Tetrapyrgos</taxon>
    </lineage>
</organism>
<proteinExistence type="predicted"/>
<dbReference type="AlphaFoldDB" id="A0A8H5GJF4"/>
<dbReference type="PANTHER" id="PTHR10622:SF10">
    <property type="entry name" value="HET DOMAIN-CONTAINING PROTEIN"/>
    <property type="match status" value="1"/>
</dbReference>
<dbReference type="InterPro" id="IPR010730">
    <property type="entry name" value="HET"/>
</dbReference>